<evidence type="ECO:0000313" key="1">
    <source>
        <dbReference type="EMBL" id="KAF9729833.1"/>
    </source>
</evidence>
<organism evidence="1 2">
    <name type="scientific">Paraphaeosphaeria minitans</name>
    <dbReference type="NCBI Taxonomy" id="565426"/>
    <lineage>
        <taxon>Eukaryota</taxon>
        <taxon>Fungi</taxon>
        <taxon>Dikarya</taxon>
        <taxon>Ascomycota</taxon>
        <taxon>Pezizomycotina</taxon>
        <taxon>Dothideomycetes</taxon>
        <taxon>Pleosporomycetidae</taxon>
        <taxon>Pleosporales</taxon>
        <taxon>Massarineae</taxon>
        <taxon>Didymosphaeriaceae</taxon>
        <taxon>Paraphaeosphaeria</taxon>
    </lineage>
</organism>
<gene>
    <name evidence="1" type="ORF">PMIN01_11766</name>
</gene>
<accession>A0A9P6KJW4</accession>
<sequence length="187" mass="21310">MSTKKPGYWDPAGDYEPHDTIYTLTVFVPQRPVPKYVPSFLTREPPDAKTSHTIRPNSSMPDYTCVRQGDLHGMRREVIKVKAYQFPVEFRCKHVENQKSCYEGCYFLEKGGKAVRQFRCDKRDCEGHVYSDSVKEVERRRCTSGDCVGHVYCDHVEEVGIIKCFGKKGTRMVCIEKLPHKGPGGGA</sequence>
<evidence type="ECO:0000313" key="2">
    <source>
        <dbReference type="Proteomes" id="UP000756921"/>
    </source>
</evidence>
<name>A0A9P6KJW4_9PLEO</name>
<dbReference type="Proteomes" id="UP000756921">
    <property type="component" value="Unassembled WGS sequence"/>
</dbReference>
<dbReference type="AlphaFoldDB" id="A0A9P6KJW4"/>
<comment type="caution">
    <text evidence="1">The sequence shown here is derived from an EMBL/GenBank/DDBJ whole genome shotgun (WGS) entry which is preliminary data.</text>
</comment>
<keyword evidence="2" id="KW-1185">Reference proteome</keyword>
<reference evidence="1" key="1">
    <citation type="journal article" date="2020" name="Mol. Plant Microbe Interact.">
        <title>Genome Sequence of the Biocontrol Agent Coniothyrium minitans strain Conio (IMI 134523).</title>
        <authorList>
            <person name="Patel D."/>
            <person name="Shittu T.A."/>
            <person name="Baroncelli R."/>
            <person name="Muthumeenakshi S."/>
            <person name="Osborne T.H."/>
            <person name="Janganan T.K."/>
            <person name="Sreenivasaprasad S."/>
        </authorList>
    </citation>
    <scope>NUCLEOTIDE SEQUENCE</scope>
    <source>
        <strain evidence="1">Conio</strain>
    </source>
</reference>
<protein>
    <submittedName>
        <fullName evidence="1">Uncharacterized protein</fullName>
    </submittedName>
</protein>
<proteinExistence type="predicted"/>
<dbReference type="OrthoDB" id="3787841at2759"/>
<dbReference type="EMBL" id="WJXW01000015">
    <property type="protein sequence ID" value="KAF9729833.1"/>
    <property type="molecule type" value="Genomic_DNA"/>
</dbReference>